<evidence type="ECO:0000313" key="1">
    <source>
        <dbReference type="EMBL" id="CAI6371456.1"/>
    </source>
</evidence>
<name>A0AAV0XW83_9HEMI</name>
<dbReference type="AlphaFoldDB" id="A0AAV0XW83"/>
<gene>
    <name evidence="1" type="ORF">MEUPH1_LOCUS25456</name>
</gene>
<proteinExistence type="predicted"/>
<dbReference type="Proteomes" id="UP001160148">
    <property type="component" value="Unassembled WGS sequence"/>
</dbReference>
<accession>A0AAV0XW83</accession>
<protein>
    <submittedName>
        <fullName evidence="1">Uncharacterized protein</fullName>
    </submittedName>
</protein>
<sequence length="462" mass="52886">MNSSTVLISRQKLYDIIKRSGCETIDEKFNLIKIEIVKRVKNCDQNDLKKKLSYFKSEYKSRWEKAHRVEERFIVENKNWLNASIKFVSLNNQNNRGRPVVAFEMSSERNKRKITQELRNNTSVNVLSHATQMSLRASGQVEAAKLLKEITTSTPTRASRYRKVFMKQSAQAPKKLSGEDALAVIVDAKLSRHQYNIIRMSAPDKFPSYKVIQESKKQCYPKPENIQVTSTNAEVSLQALLDHTVERLFLVQKPVIVLLQENELDKFVLYSKWGFDGSSGHSSYKQAFCSPEASDSAVFITSIVPLRLVNGDQIIWQNPRPASTRYCRPIKIEFIKESTDTSIAEKEKVQSQINKLINSIVTFDNKSFIVTHNLILAMVDGKLCNALTDTTSTLKCFLCGATSKQFNLIDEMVKREVKTDNLSFGISVLHGWIRFFECLLHLSYKLPLKKWQARGDVENKIV</sequence>
<dbReference type="EMBL" id="CARXXK010001004">
    <property type="protein sequence ID" value="CAI6371456.1"/>
    <property type="molecule type" value="Genomic_DNA"/>
</dbReference>
<organism evidence="1 2">
    <name type="scientific">Macrosiphum euphorbiae</name>
    <name type="common">potato aphid</name>
    <dbReference type="NCBI Taxonomy" id="13131"/>
    <lineage>
        <taxon>Eukaryota</taxon>
        <taxon>Metazoa</taxon>
        <taxon>Ecdysozoa</taxon>
        <taxon>Arthropoda</taxon>
        <taxon>Hexapoda</taxon>
        <taxon>Insecta</taxon>
        <taxon>Pterygota</taxon>
        <taxon>Neoptera</taxon>
        <taxon>Paraneoptera</taxon>
        <taxon>Hemiptera</taxon>
        <taxon>Sternorrhyncha</taxon>
        <taxon>Aphidomorpha</taxon>
        <taxon>Aphidoidea</taxon>
        <taxon>Aphididae</taxon>
        <taxon>Macrosiphini</taxon>
        <taxon>Macrosiphum</taxon>
    </lineage>
</organism>
<reference evidence="1 2" key="1">
    <citation type="submission" date="2023-01" db="EMBL/GenBank/DDBJ databases">
        <authorList>
            <person name="Whitehead M."/>
        </authorList>
    </citation>
    <scope>NUCLEOTIDE SEQUENCE [LARGE SCALE GENOMIC DNA]</scope>
</reference>
<keyword evidence="2" id="KW-1185">Reference proteome</keyword>
<comment type="caution">
    <text evidence="1">The sequence shown here is derived from an EMBL/GenBank/DDBJ whole genome shotgun (WGS) entry which is preliminary data.</text>
</comment>
<evidence type="ECO:0000313" key="2">
    <source>
        <dbReference type="Proteomes" id="UP001160148"/>
    </source>
</evidence>